<gene>
    <name evidence="2" type="ORF">FME351_LOCUS943</name>
    <name evidence="6" type="ORF">HFQ381_LOCUS19616</name>
    <name evidence="3" type="ORF">KIK155_LOCUS12861</name>
    <name evidence="4" type="ORF">LUA448_LOCUS26482</name>
    <name evidence="7" type="ORF">TOA249_LOCUS17038</name>
    <name evidence="5" type="ORF">TSG867_LOCUS10191</name>
</gene>
<dbReference type="EMBL" id="CAJOBQ010000462">
    <property type="protein sequence ID" value="CAF4360640.1"/>
    <property type="molecule type" value="Genomic_DNA"/>
</dbReference>
<dbReference type="Proteomes" id="UP000663833">
    <property type="component" value="Unassembled WGS sequence"/>
</dbReference>
<sequence length="347" mass="38672">MAAPYIYYDPPVPHVYGTYVPYGYDGRQFDNYTPSYDSEFDDDDSYSSNGDATTSHSARSAATSDPGVDAPSKGAPTHGPNGEALPKLKIRRHTPGSNDPALQNFPINLETAANPPSLPPSNIKVTIARHQAEPQQPAIQPVPYPVPVYLNPPIPQHPVHPPFPYMQPAQPLQSFQPIQPVQSFQPIQPVQYVQPIHPVQYVQPIRPSVPVIEIVKPPSPKKPTTPVKSPFNPASSADEFITESFQLPASRNKRSNVSARKPLRTELIMPGQSIIKQRKAVPAEYLNEEYEEYYELPNSYDVSEKTVSYRPAARLTTRELENDQVGDRGDGVYLRPPKKQTITYRKS</sequence>
<feature type="compositionally biased region" description="Basic and acidic residues" evidence="1">
    <location>
        <begin position="319"/>
        <end position="330"/>
    </location>
</feature>
<evidence type="ECO:0000313" key="4">
    <source>
        <dbReference type="EMBL" id="CAF3521934.1"/>
    </source>
</evidence>
<protein>
    <submittedName>
        <fullName evidence="3">Uncharacterized protein</fullName>
    </submittedName>
</protein>
<reference evidence="3" key="1">
    <citation type="submission" date="2021-02" db="EMBL/GenBank/DDBJ databases">
        <authorList>
            <person name="Nowell W R."/>
        </authorList>
    </citation>
    <scope>NUCLEOTIDE SEQUENCE</scope>
</reference>
<comment type="caution">
    <text evidence="3">The sequence shown here is derived from an EMBL/GenBank/DDBJ whole genome shotgun (WGS) entry which is preliminary data.</text>
</comment>
<name>A0A818EER1_9BILA</name>
<evidence type="ECO:0000313" key="7">
    <source>
        <dbReference type="EMBL" id="CAF4700784.1"/>
    </source>
</evidence>
<dbReference type="EMBL" id="CAJOBO010001606">
    <property type="protein sequence ID" value="CAF4394049.1"/>
    <property type="molecule type" value="Genomic_DNA"/>
</dbReference>
<evidence type="ECO:0000313" key="5">
    <source>
        <dbReference type="EMBL" id="CAF4360640.1"/>
    </source>
</evidence>
<dbReference type="Proteomes" id="UP000663865">
    <property type="component" value="Unassembled WGS sequence"/>
</dbReference>
<dbReference type="EMBL" id="CAJNYV010002157">
    <property type="protein sequence ID" value="CAF3457773.1"/>
    <property type="molecule type" value="Genomic_DNA"/>
</dbReference>
<dbReference type="Proteomes" id="UP000663851">
    <property type="component" value="Unassembled WGS sequence"/>
</dbReference>
<evidence type="ECO:0000313" key="8">
    <source>
        <dbReference type="Proteomes" id="UP000663865"/>
    </source>
</evidence>
<dbReference type="Proteomes" id="UP000663838">
    <property type="component" value="Unassembled WGS sequence"/>
</dbReference>
<dbReference type="EMBL" id="CAJNYU010000024">
    <property type="protein sequence ID" value="CAF3316665.1"/>
    <property type="molecule type" value="Genomic_DNA"/>
</dbReference>
<feature type="compositionally biased region" description="Low complexity" evidence="1">
    <location>
        <begin position="46"/>
        <end position="64"/>
    </location>
</feature>
<feature type="region of interest" description="Disordered" evidence="1">
    <location>
        <begin position="319"/>
        <end position="347"/>
    </location>
</feature>
<organism evidence="3 8">
    <name type="scientific">Rotaria socialis</name>
    <dbReference type="NCBI Taxonomy" id="392032"/>
    <lineage>
        <taxon>Eukaryota</taxon>
        <taxon>Metazoa</taxon>
        <taxon>Spiralia</taxon>
        <taxon>Gnathifera</taxon>
        <taxon>Rotifera</taxon>
        <taxon>Eurotatoria</taxon>
        <taxon>Bdelloidea</taxon>
        <taxon>Philodinida</taxon>
        <taxon>Philodinidae</taxon>
        <taxon>Rotaria</taxon>
    </lineage>
</organism>
<evidence type="ECO:0000313" key="6">
    <source>
        <dbReference type="EMBL" id="CAF4394049.1"/>
    </source>
</evidence>
<dbReference type="Proteomes" id="UP000663869">
    <property type="component" value="Unassembled WGS sequence"/>
</dbReference>
<dbReference type="EMBL" id="CAJOBS010001195">
    <property type="protein sequence ID" value="CAF4700784.1"/>
    <property type="molecule type" value="Genomic_DNA"/>
</dbReference>
<feature type="region of interest" description="Disordered" evidence="1">
    <location>
        <begin position="28"/>
        <end position="85"/>
    </location>
</feature>
<proteinExistence type="predicted"/>
<dbReference type="Proteomes" id="UP000663862">
    <property type="component" value="Unassembled WGS sequence"/>
</dbReference>
<accession>A0A818EER1</accession>
<evidence type="ECO:0000256" key="1">
    <source>
        <dbReference type="SAM" id="MobiDB-lite"/>
    </source>
</evidence>
<dbReference type="EMBL" id="CAJNYD010003594">
    <property type="protein sequence ID" value="CAF3521934.1"/>
    <property type="molecule type" value="Genomic_DNA"/>
</dbReference>
<evidence type="ECO:0000313" key="3">
    <source>
        <dbReference type="EMBL" id="CAF3457773.1"/>
    </source>
</evidence>
<dbReference type="AlphaFoldDB" id="A0A818EER1"/>
<evidence type="ECO:0000313" key="2">
    <source>
        <dbReference type="EMBL" id="CAF3316665.1"/>
    </source>
</evidence>